<reference evidence="2 3" key="1">
    <citation type="journal article" date="2016" name="Mol. Biol. Evol.">
        <title>Comparative Genomics of Early-Diverging Mushroom-Forming Fungi Provides Insights into the Origins of Lignocellulose Decay Capabilities.</title>
        <authorList>
            <person name="Nagy L.G."/>
            <person name="Riley R."/>
            <person name="Tritt A."/>
            <person name="Adam C."/>
            <person name="Daum C."/>
            <person name="Floudas D."/>
            <person name="Sun H."/>
            <person name="Yadav J.S."/>
            <person name="Pangilinan J."/>
            <person name="Larsson K.H."/>
            <person name="Matsuura K."/>
            <person name="Barry K."/>
            <person name="Labutti K."/>
            <person name="Kuo R."/>
            <person name="Ohm R.A."/>
            <person name="Bhattacharya S.S."/>
            <person name="Shirouzu T."/>
            <person name="Yoshinaga Y."/>
            <person name="Martin F.M."/>
            <person name="Grigoriev I.V."/>
            <person name="Hibbett D.S."/>
        </authorList>
    </citation>
    <scope>NUCLEOTIDE SEQUENCE [LARGE SCALE GENOMIC DNA]</scope>
    <source>
        <strain evidence="2 3">HHB12029</strain>
    </source>
</reference>
<evidence type="ECO:0000256" key="1">
    <source>
        <dbReference type="SAM" id="MobiDB-lite"/>
    </source>
</evidence>
<accession>A0A165IQ62</accession>
<feature type="region of interest" description="Disordered" evidence="1">
    <location>
        <begin position="182"/>
        <end position="211"/>
    </location>
</feature>
<dbReference type="OrthoDB" id="10680673at2759"/>
<dbReference type="Proteomes" id="UP000077266">
    <property type="component" value="Unassembled WGS sequence"/>
</dbReference>
<name>A0A165IQ62_EXIGL</name>
<keyword evidence="3" id="KW-1185">Reference proteome</keyword>
<dbReference type="EMBL" id="KV425985">
    <property type="protein sequence ID" value="KZV93716.1"/>
    <property type="molecule type" value="Genomic_DNA"/>
</dbReference>
<dbReference type="AlphaFoldDB" id="A0A165IQ62"/>
<sequence length="211" mass="23613">MASFLRQHDSLPVTTTEELSKLLLVDVNVDAKYKQFVQKQQKGITYRNRLLEAFSGVGFMIILDPRWSEDAMEARNGMYHKAIKSLAKSLGAHGVHPLASSQVDVVQALLALAQHTGTRWLAETVDEFVRDTAGCLVFVPWRRFRHPDDEEDTQERLRGQFARRRSICPNWPIAIPGVPTTGHGSALMSTPRALGNADAGPEPATKRRRVE</sequence>
<protein>
    <submittedName>
        <fullName evidence="2">Uncharacterized protein</fullName>
    </submittedName>
</protein>
<dbReference type="InParanoid" id="A0A165IQ62"/>
<organism evidence="2 3">
    <name type="scientific">Exidia glandulosa HHB12029</name>
    <dbReference type="NCBI Taxonomy" id="1314781"/>
    <lineage>
        <taxon>Eukaryota</taxon>
        <taxon>Fungi</taxon>
        <taxon>Dikarya</taxon>
        <taxon>Basidiomycota</taxon>
        <taxon>Agaricomycotina</taxon>
        <taxon>Agaricomycetes</taxon>
        <taxon>Auriculariales</taxon>
        <taxon>Exidiaceae</taxon>
        <taxon>Exidia</taxon>
    </lineage>
</organism>
<evidence type="ECO:0000313" key="2">
    <source>
        <dbReference type="EMBL" id="KZV93716.1"/>
    </source>
</evidence>
<proteinExistence type="predicted"/>
<evidence type="ECO:0000313" key="3">
    <source>
        <dbReference type="Proteomes" id="UP000077266"/>
    </source>
</evidence>
<gene>
    <name evidence="2" type="ORF">EXIGLDRAFT_37768</name>
</gene>